<keyword evidence="2" id="KW-0472">Membrane</keyword>
<organism evidence="3 4">
    <name type="scientific">Eumeta variegata</name>
    <name type="common">Bagworm moth</name>
    <name type="synonym">Eumeta japonica</name>
    <dbReference type="NCBI Taxonomy" id="151549"/>
    <lineage>
        <taxon>Eukaryota</taxon>
        <taxon>Metazoa</taxon>
        <taxon>Ecdysozoa</taxon>
        <taxon>Arthropoda</taxon>
        <taxon>Hexapoda</taxon>
        <taxon>Insecta</taxon>
        <taxon>Pterygota</taxon>
        <taxon>Neoptera</taxon>
        <taxon>Endopterygota</taxon>
        <taxon>Lepidoptera</taxon>
        <taxon>Glossata</taxon>
        <taxon>Ditrysia</taxon>
        <taxon>Tineoidea</taxon>
        <taxon>Psychidae</taxon>
        <taxon>Oiketicinae</taxon>
        <taxon>Eumeta</taxon>
    </lineage>
</organism>
<feature type="transmembrane region" description="Helical" evidence="2">
    <location>
        <begin position="50"/>
        <end position="69"/>
    </location>
</feature>
<keyword evidence="4" id="KW-1185">Reference proteome</keyword>
<sequence>MQADVIDTCLPADRSATRRLWLGAPRHQRRSVDEIQVNPEPTIPQGYPGVYTLCIAFIAHTSMFIFIHSHQYVEVFTLLTLFSSSLIGCFEIFGNSLELSRTSRNILECCRLLLNIDEGSAIFLRKKGGARGRGLDEGAGAFMRCEIRESFLRKSPARGRRNFRPGISSKGVADQRNETKKRPAARRRRPDENESKFNQRDGTLYFVKSSYEELVLVLRKSETFTKTNTILSLARPRSTPNKQERE</sequence>
<dbReference type="EMBL" id="BGZK01001105">
    <property type="protein sequence ID" value="GBP71374.1"/>
    <property type="molecule type" value="Genomic_DNA"/>
</dbReference>
<accession>A0A4C1Y8X8</accession>
<gene>
    <name evidence="3" type="ORF">EVAR_50272_1</name>
</gene>
<name>A0A4C1Y8X8_EUMVA</name>
<proteinExistence type="predicted"/>
<evidence type="ECO:0000313" key="3">
    <source>
        <dbReference type="EMBL" id="GBP71374.1"/>
    </source>
</evidence>
<protein>
    <submittedName>
        <fullName evidence="3">Uncharacterized protein</fullName>
    </submittedName>
</protein>
<keyword evidence="2" id="KW-0812">Transmembrane</keyword>
<comment type="caution">
    <text evidence="3">The sequence shown here is derived from an EMBL/GenBank/DDBJ whole genome shotgun (WGS) entry which is preliminary data.</text>
</comment>
<dbReference type="Proteomes" id="UP000299102">
    <property type="component" value="Unassembled WGS sequence"/>
</dbReference>
<feature type="region of interest" description="Disordered" evidence="1">
    <location>
        <begin position="158"/>
        <end position="197"/>
    </location>
</feature>
<evidence type="ECO:0000313" key="4">
    <source>
        <dbReference type="Proteomes" id="UP000299102"/>
    </source>
</evidence>
<evidence type="ECO:0000256" key="1">
    <source>
        <dbReference type="SAM" id="MobiDB-lite"/>
    </source>
</evidence>
<evidence type="ECO:0000256" key="2">
    <source>
        <dbReference type="SAM" id="Phobius"/>
    </source>
</evidence>
<dbReference type="AlphaFoldDB" id="A0A4C1Y8X8"/>
<feature type="transmembrane region" description="Helical" evidence="2">
    <location>
        <begin position="75"/>
        <end position="94"/>
    </location>
</feature>
<keyword evidence="2" id="KW-1133">Transmembrane helix</keyword>
<reference evidence="3 4" key="1">
    <citation type="journal article" date="2019" name="Commun. Biol.">
        <title>The bagworm genome reveals a unique fibroin gene that provides high tensile strength.</title>
        <authorList>
            <person name="Kono N."/>
            <person name="Nakamura H."/>
            <person name="Ohtoshi R."/>
            <person name="Tomita M."/>
            <person name="Numata K."/>
            <person name="Arakawa K."/>
        </authorList>
    </citation>
    <scope>NUCLEOTIDE SEQUENCE [LARGE SCALE GENOMIC DNA]</scope>
</reference>